<evidence type="ECO:0000256" key="2">
    <source>
        <dbReference type="SAM" id="Phobius"/>
    </source>
</evidence>
<proteinExistence type="predicted"/>
<organism evidence="3 4">
    <name type="scientific">Paludibaculum fermentans</name>
    <dbReference type="NCBI Taxonomy" id="1473598"/>
    <lineage>
        <taxon>Bacteria</taxon>
        <taxon>Pseudomonadati</taxon>
        <taxon>Acidobacteriota</taxon>
        <taxon>Terriglobia</taxon>
        <taxon>Bryobacterales</taxon>
        <taxon>Bryobacteraceae</taxon>
        <taxon>Paludibaculum</taxon>
    </lineage>
</organism>
<feature type="transmembrane region" description="Helical" evidence="2">
    <location>
        <begin position="6"/>
        <end position="24"/>
    </location>
</feature>
<dbReference type="InterPro" id="IPR042217">
    <property type="entry name" value="T4SS_VirB10/TrbI"/>
</dbReference>
<accession>A0A7S7NRK6</accession>
<dbReference type="RefSeq" id="WP_194450208.1">
    <property type="nucleotide sequence ID" value="NZ_CP063849.1"/>
</dbReference>
<reference evidence="3 4" key="1">
    <citation type="submission" date="2020-10" db="EMBL/GenBank/DDBJ databases">
        <title>Complete genome sequence of Paludibaculum fermentans P105T, a facultatively anaerobic acidobacterium capable of dissimilatory Fe(III) reduction.</title>
        <authorList>
            <person name="Dedysh S.N."/>
            <person name="Beletsky A.V."/>
            <person name="Kulichevskaya I.S."/>
            <person name="Mardanov A.V."/>
            <person name="Ravin N.V."/>
        </authorList>
    </citation>
    <scope>NUCLEOTIDE SEQUENCE [LARGE SCALE GENOMIC DNA]</scope>
    <source>
        <strain evidence="3 4">P105</strain>
    </source>
</reference>
<evidence type="ECO:0000313" key="4">
    <source>
        <dbReference type="Proteomes" id="UP000593892"/>
    </source>
</evidence>
<keyword evidence="4" id="KW-1185">Reference proteome</keyword>
<feature type="compositionally biased region" description="Low complexity" evidence="1">
    <location>
        <begin position="72"/>
        <end position="88"/>
    </location>
</feature>
<dbReference type="AlphaFoldDB" id="A0A7S7NRK6"/>
<name>A0A7S7NRK6_PALFE</name>
<feature type="compositionally biased region" description="Pro residues" evidence="1">
    <location>
        <begin position="103"/>
        <end position="137"/>
    </location>
</feature>
<keyword evidence="2" id="KW-0472">Membrane</keyword>
<gene>
    <name evidence="3" type="ORF">IRI77_00870</name>
</gene>
<dbReference type="EMBL" id="CP063849">
    <property type="protein sequence ID" value="QOY88546.1"/>
    <property type="molecule type" value="Genomic_DNA"/>
</dbReference>
<keyword evidence="2" id="KW-1133">Transmembrane helix</keyword>
<dbReference type="Gene3D" id="2.40.128.260">
    <property type="entry name" value="Type IV secretion system, VirB10/TraB/TrbI"/>
    <property type="match status" value="1"/>
</dbReference>
<sequence length="314" mass="32082">MFQKLIVAFGLGVLLTGGVVYIAMKNRAPEPVPVSVAAPAPTPTPAVAEPTPPPAPEPAPPQQEPVKPKPVAKPAKTQSRPVAVAKYDPPVPPPGVQEQPRPAAVPPPVVTNPEPPPMEKPVAAPPAMRPEPKPAPRQPHSVTVPAGTMITVRLREELSTKNSQDGQNFTATLDQPLVVDGFVIAERGSSQRGRVVELDRAGRVKGRAALAVELTELSTADGQKVAVKTDSFRKEAESGVKGDMAKAGVAAGIGAAIGAIAGGGKGAAIGAGVGGAAGAGGVLATRGKDASLPSETRLTFRLKEPLTLTEKLDD</sequence>
<feature type="compositionally biased region" description="Pro residues" evidence="1">
    <location>
        <begin position="40"/>
        <end position="63"/>
    </location>
</feature>
<dbReference type="Proteomes" id="UP000593892">
    <property type="component" value="Chromosome"/>
</dbReference>
<keyword evidence="2" id="KW-0812">Transmembrane</keyword>
<feature type="region of interest" description="Disordered" evidence="1">
    <location>
        <begin position="35"/>
        <end position="142"/>
    </location>
</feature>
<protein>
    <submittedName>
        <fullName evidence="3">Uncharacterized protein</fullName>
    </submittedName>
</protein>
<evidence type="ECO:0000256" key="1">
    <source>
        <dbReference type="SAM" id="MobiDB-lite"/>
    </source>
</evidence>
<dbReference type="KEGG" id="pfer:IRI77_00870"/>
<evidence type="ECO:0000313" key="3">
    <source>
        <dbReference type="EMBL" id="QOY88546.1"/>
    </source>
</evidence>